<organism evidence="2 3">
    <name type="scientific">Candidatus Synechococcus calcipolaris G9</name>
    <dbReference type="NCBI Taxonomy" id="1497997"/>
    <lineage>
        <taxon>Bacteria</taxon>
        <taxon>Bacillati</taxon>
        <taxon>Cyanobacteriota</taxon>
        <taxon>Cyanophyceae</taxon>
        <taxon>Synechococcales</taxon>
        <taxon>Synechococcaceae</taxon>
        <taxon>Synechococcus</taxon>
    </lineage>
</organism>
<dbReference type="Proteomes" id="UP001154265">
    <property type="component" value="Unassembled WGS sequence"/>
</dbReference>
<dbReference type="SUPFAM" id="SSF54909">
    <property type="entry name" value="Dimeric alpha+beta barrel"/>
    <property type="match status" value="2"/>
</dbReference>
<proteinExistence type="predicted"/>
<gene>
    <name evidence="2" type="ORF">L3556_12875</name>
</gene>
<evidence type="ECO:0000256" key="1">
    <source>
        <dbReference type="SAM" id="Phobius"/>
    </source>
</evidence>
<keyword evidence="3" id="KW-1185">Reference proteome</keyword>
<dbReference type="PANTHER" id="PTHR40057">
    <property type="entry name" value="SLR1162 PROTEIN"/>
    <property type="match status" value="1"/>
</dbReference>
<sequence length="304" mass="34586">MTVSLGFIISASVDQKSEFAVWQADLIRSATGEPGFVSVEVLPKYPSKSPNTALIFTFDTEAQLIAWQHQNKTQTLFAERSIQKVQPTSLGKDYQVHGSVTDVITNIIQPDREGEYLDWIRRIQMMQSQFPGHCGVYFQSPLHSQKPEWITLLRFETLQDLEVWYGSPIREELQQEAENFILSIQRQRVQGAFAGWFPSASTPPPVWKQTLLVLLVLFPIVMLQQRFLSPVLKTWGLNSSLSIFIGNAMSVHLVAWPMMPLAQSFMQWWLSPPPGSQRRLINAVGLGTLTCFYTILVAVFWNLL</sequence>
<feature type="transmembrane region" description="Helical" evidence="1">
    <location>
        <begin position="206"/>
        <end position="223"/>
    </location>
</feature>
<name>A0ABT6F1V7_9SYNE</name>
<evidence type="ECO:0000313" key="2">
    <source>
        <dbReference type="EMBL" id="MDG2991817.1"/>
    </source>
</evidence>
<keyword evidence="1" id="KW-0812">Transmembrane</keyword>
<evidence type="ECO:0008006" key="4">
    <source>
        <dbReference type="Google" id="ProtNLM"/>
    </source>
</evidence>
<dbReference type="EMBL" id="JAKKUT010000005">
    <property type="protein sequence ID" value="MDG2991817.1"/>
    <property type="molecule type" value="Genomic_DNA"/>
</dbReference>
<dbReference type="InterPro" id="IPR038762">
    <property type="entry name" value="ABM_predict"/>
</dbReference>
<dbReference type="RefSeq" id="WP_277867744.1">
    <property type="nucleotide sequence ID" value="NZ_JAKKUT010000005.1"/>
</dbReference>
<dbReference type="PANTHER" id="PTHR40057:SF1">
    <property type="entry name" value="SLR1162 PROTEIN"/>
    <property type="match status" value="1"/>
</dbReference>
<reference evidence="2" key="2">
    <citation type="submission" date="2022-01" db="EMBL/GenBank/DDBJ databases">
        <authorList>
            <person name="Zivanovic Y."/>
            <person name="Moreira D."/>
            <person name="Lopez-Garcia P."/>
        </authorList>
    </citation>
    <scope>NUCLEOTIDE SEQUENCE</scope>
    <source>
        <strain evidence="2">G9</strain>
    </source>
</reference>
<accession>A0ABT6F1V7</accession>
<feature type="transmembrane region" description="Helical" evidence="1">
    <location>
        <begin position="279"/>
        <end position="303"/>
    </location>
</feature>
<reference evidence="2" key="1">
    <citation type="journal article" date="2022" name="Genome Biol. Evol.">
        <title>A New Gene Family Diagnostic for Intracellular Biomineralization of Amorphous Ca Carbonates by Cyanobacteria.</title>
        <authorList>
            <person name="Benzerara K."/>
            <person name="Duprat E."/>
            <person name="Bitard-Feildel T."/>
            <person name="Caumes G."/>
            <person name="Cassier-Chauvat C."/>
            <person name="Chauvat F."/>
            <person name="Dezi M."/>
            <person name="Diop S.I."/>
            <person name="Gaschignard G."/>
            <person name="Gorgen S."/>
            <person name="Gugger M."/>
            <person name="Lopez-Garcia P."/>
            <person name="Millet M."/>
            <person name="Skouri-Panet F."/>
            <person name="Moreira D."/>
            <person name="Callebaut I."/>
        </authorList>
    </citation>
    <scope>NUCLEOTIDE SEQUENCE</scope>
    <source>
        <strain evidence="2">G9</strain>
    </source>
</reference>
<dbReference type="InterPro" id="IPR011008">
    <property type="entry name" value="Dimeric_a/b-barrel"/>
</dbReference>
<feature type="transmembrane region" description="Helical" evidence="1">
    <location>
        <begin position="235"/>
        <end position="259"/>
    </location>
</feature>
<keyword evidence="1" id="KW-1133">Transmembrane helix</keyword>
<dbReference type="Gene3D" id="3.30.70.100">
    <property type="match status" value="1"/>
</dbReference>
<comment type="caution">
    <text evidence="2">The sequence shown here is derived from an EMBL/GenBank/DDBJ whole genome shotgun (WGS) entry which is preliminary data.</text>
</comment>
<evidence type="ECO:0000313" key="3">
    <source>
        <dbReference type="Proteomes" id="UP001154265"/>
    </source>
</evidence>
<keyword evidence="1" id="KW-0472">Membrane</keyword>
<protein>
    <recommendedName>
        <fullName evidence="4">Antibiotic biosynthesis monooxygenase</fullName>
    </recommendedName>
</protein>